<evidence type="ECO:0008006" key="3">
    <source>
        <dbReference type="Google" id="ProtNLM"/>
    </source>
</evidence>
<accession>A0A0C1Z888</accession>
<sequence length="72" mass="7823">MPHEASREVALESSVDAARWASAAKQLDDVAAALFDGDFIAALRRARVAARELRDTVGPEHPSYAQLDAMTR</sequence>
<evidence type="ECO:0000313" key="1">
    <source>
        <dbReference type="EMBL" id="KIG13859.1"/>
    </source>
</evidence>
<dbReference type="Proteomes" id="UP000031599">
    <property type="component" value="Unassembled WGS sequence"/>
</dbReference>
<dbReference type="AlphaFoldDB" id="A0A0C1Z888"/>
<proteinExistence type="predicted"/>
<evidence type="ECO:0000313" key="2">
    <source>
        <dbReference type="Proteomes" id="UP000031599"/>
    </source>
</evidence>
<organism evidence="1 2">
    <name type="scientific">Enhygromyxa salina</name>
    <dbReference type="NCBI Taxonomy" id="215803"/>
    <lineage>
        <taxon>Bacteria</taxon>
        <taxon>Pseudomonadati</taxon>
        <taxon>Myxococcota</taxon>
        <taxon>Polyangia</taxon>
        <taxon>Nannocystales</taxon>
        <taxon>Nannocystaceae</taxon>
        <taxon>Enhygromyxa</taxon>
    </lineage>
</organism>
<comment type="caution">
    <text evidence="1">The sequence shown here is derived from an EMBL/GenBank/DDBJ whole genome shotgun (WGS) entry which is preliminary data.</text>
</comment>
<dbReference type="RefSeq" id="WP_052554929.1">
    <property type="nucleotide sequence ID" value="NZ_JMCC02000087.1"/>
</dbReference>
<protein>
    <recommendedName>
        <fullName evidence="3">Tetratricopeptide repeat protein</fullName>
    </recommendedName>
</protein>
<gene>
    <name evidence="1" type="ORF">DB30_07514</name>
</gene>
<reference evidence="1 2" key="1">
    <citation type="submission" date="2014-12" db="EMBL/GenBank/DDBJ databases">
        <title>Genome assembly of Enhygromyxa salina DSM 15201.</title>
        <authorList>
            <person name="Sharma G."/>
            <person name="Subramanian S."/>
        </authorList>
    </citation>
    <scope>NUCLEOTIDE SEQUENCE [LARGE SCALE GENOMIC DNA]</scope>
    <source>
        <strain evidence="1 2">DSM 15201</strain>
    </source>
</reference>
<dbReference type="EMBL" id="JMCC02000087">
    <property type="protein sequence ID" value="KIG13859.1"/>
    <property type="molecule type" value="Genomic_DNA"/>
</dbReference>
<name>A0A0C1Z888_9BACT</name>